<evidence type="ECO:0000313" key="1">
    <source>
        <dbReference type="EMBL" id="GAA1258726.1"/>
    </source>
</evidence>
<sequence>MDTELDAMLAVAAPRRGPRADQAEGLRRLSVDYAAFRAGTFSQPGWWEAKANAGTKLDSLARWVINQPGAADQIAALAAAEGPSVATEGARVFGCLLLLTGHPLSAKFWWKYAAGDGDRTAAYCLYLRELHHGELGEAQAWFEQATVEREPSGQAVPASLPPVENYYTLLSLFTKNADIYGSTAARPDADLLVAVERLVSCGDHDEDSADHDGIACRPDQRLADTLSAFTSRSA</sequence>
<evidence type="ECO:0008006" key="3">
    <source>
        <dbReference type="Google" id="ProtNLM"/>
    </source>
</evidence>
<proteinExistence type="predicted"/>
<evidence type="ECO:0000313" key="2">
    <source>
        <dbReference type="Proteomes" id="UP001500037"/>
    </source>
</evidence>
<comment type="caution">
    <text evidence="1">The sequence shown here is derived from an EMBL/GenBank/DDBJ whole genome shotgun (WGS) entry which is preliminary data.</text>
</comment>
<gene>
    <name evidence="1" type="ORF">GCM10009665_56100</name>
</gene>
<dbReference type="EMBL" id="BAAALF010000130">
    <property type="protein sequence ID" value="GAA1258726.1"/>
    <property type="molecule type" value="Genomic_DNA"/>
</dbReference>
<keyword evidence="2" id="KW-1185">Reference proteome</keyword>
<organism evidence="1 2">
    <name type="scientific">Kitasatospora nipponensis</name>
    <dbReference type="NCBI Taxonomy" id="258049"/>
    <lineage>
        <taxon>Bacteria</taxon>
        <taxon>Bacillati</taxon>
        <taxon>Actinomycetota</taxon>
        <taxon>Actinomycetes</taxon>
        <taxon>Kitasatosporales</taxon>
        <taxon>Streptomycetaceae</taxon>
        <taxon>Kitasatospora</taxon>
    </lineage>
</organism>
<name>A0ABP4HC01_9ACTN</name>
<reference evidence="2" key="1">
    <citation type="journal article" date="2019" name="Int. J. Syst. Evol. Microbiol.">
        <title>The Global Catalogue of Microorganisms (GCM) 10K type strain sequencing project: providing services to taxonomists for standard genome sequencing and annotation.</title>
        <authorList>
            <consortium name="The Broad Institute Genomics Platform"/>
            <consortium name="The Broad Institute Genome Sequencing Center for Infectious Disease"/>
            <person name="Wu L."/>
            <person name="Ma J."/>
        </authorList>
    </citation>
    <scope>NUCLEOTIDE SEQUENCE [LARGE SCALE GENOMIC DNA]</scope>
    <source>
        <strain evidence="2">JCM 13004</strain>
    </source>
</reference>
<dbReference type="RefSeq" id="WP_344444810.1">
    <property type="nucleotide sequence ID" value="NZ_BAAALF010000130.1"/>
</dbReference>
<accession>A0ABP4HC01</accession>
<dbReference type="Proteomes" id="UP001500037">
    <property type="component" value="Unassembled WGS sequence"/>
</dbReference>
<protein>
    <recommendedName>
        <fullName evidence="3">Tetratricopeptide repeat protein</fullName>
    </recommendedName>
</protein>